<comment type="caution">
    <text evidence="1">The sequence shown here is derived from an EMBL/GenBank/DDBJ whole genome shotgun (WGS) entry which is preliminary data.</text>
</comment>
<dbReference type="InterPro" id="IPR006447">
    <property type="entry name" value="Myb_dom_plants"/>
</dbReference>
<gene>
    <name evidence="1" type="ORF">V6N11_013100</name>
</gene>
<dbReference type="Pfam" id="PF00072">
    <property type="entry name" value="Response_reg"/>
    <property type="match status" value="1"/>
</dbReference>
<accession>A0ABR1ZUB0</accession>
<dbReference type="PIRSF" id="PIRSF036392">
    <property type="entry name" value="RR_ARR_type-B"/>
    <property type="match status" value="1"/>
</dbReference>
<dbReference type="InterPro" id="IPR001005">
    <property type="entry name" value="SANT/Myb"/>
</dbReference>
<proteinExistence type="predicted"/>
<dbReference type="InterPro" id="IPR009057">
    <property type="entry name" value="Homeodomain-like_sf"/>
</dbReference>
<dbReference type="Gene3D" id="3.40.50.2300">
    <property type="match status" value="1"/>
</dbReference>
<sequence>MKVERIISDTMDQFPIGMRVLAVDDDPTCLLLLQTLLRRCQYNVTTTSHAITALKLLRDSKNEFDLVISDVHMPDMDGFKLLELVGLEMDLPVIMLSANGDTKLVMKGITHGACDYLLKPVRIEELRNIWQHVIRRKKLDRKDQSNSGSTDKTLIDSSGAAGTENVDQTGKLNKKRKDQNEDEDEEHDENGNDDEDTSAQKKPRVVWSVELHRKFVAAVNQLGIDKAVPKRILELMNVENLTRENVASHLQALFLNCLCYYDLKLTRKLTISILWLQKFRLYLKRISCVANQQANMAAALGSADASFYRMGSLNAVGNFHAFARPDQLHNAAFRSFPPSGVFRGFNSAEQGIRGLPSPQMVQLSHVQNLGNSSNNQSKLQSYLIPGNHNANILLGRPMMSLELDELQNNKGVNCIGQLPSVDNTTVYPVSGSLIDTRCSDNQHLGVTVSPLILEGSTQLPYFIGSISATGFQNGSTLPDFTSTAPASAQLWDSKADIQGHTSTINCTTDQIISCAPHEWNAPTKDSPFQSNVSSCSMNSLIPVNGDMDQLGQCLDQNNPIFNGNMSLDSVEPSNFGVPLSIKYSKDQNLALEPSIIENEGYLMVQPRPQGSCINNTKEPSDLEKEEFLMFQPRPQGSYFYDNDGSLEDIASAMLKQGQDKDEPADCDFGFNAYSLGTCILD</sequence>
<dbReference type="InterPro" id="IPR011006">
    <property type="entry name" value="CheY-like_superfamily"/>
</dbReference>
<dbReference type="PROSITE" id="PS51294">
    <property type="entry name" value="HTH_MYB"/>
    <property type="match status" value="1"/>
</dbReference>
<keyword evidence="2" id="KW-1185">Reference proteome</keyword>
<dbReference type="SUPFAM" id="SSF46689">
    <property type="entry name" value="Homeodomain-like"/>
    <property type="match status" value="1"/>
</dbReference>
<evidence type="ECO:0000313" key="2">
    <source>
        <dbReference type="Proteomes" id="UP001396334"/>
    </source>
</evidence>
<dbReference type="InterPro" id="IPR045279">
    <property type="entry name" value="ARR-like"/>
</dbReference>
<dbReference type="SUPFAM" id="SSF52172">
    <property type="entry name" value="CheY-like"/>
    <property type="match status" value="1"/>
</dbReference>
<dbReference type="CDD" id="cd17584">
    <property type="entry name" value="REC_typeB_ARR-like"/>
    <property type="match status" value="1"/>
</dbReference>
<dbReference type="InterPro" id="IPR017930">
    <property type="entry name" value="Myb_dom"/>
</dbReference>
<name>A0ABR1ZUB0_9ROSI</name>
<dbReference type="PANTHER" id="PTHR43874:SF7">
    <property type="entry name" value="TWO-COMPONENT RESPONSE REGULATOR ARR10"/>
    <property type="match status" value="1"/>
</dbReference>
<dbReference type="Pfam" id="PF00249">
    <property type="entry name" value="Myb_DNA-binding"/>
    <property type="match status" value="1"/>
</dbReference>
<dbReference type="PANTHER" id="PTHR43874">
    <property type="entry name" value="TWO-COMPONENT RESPONSE REGULATOR"/>
    <property type="match status" value="1"/>
</dbReference>
<dbReference type="SMART" id="SM00448">
    <property type="entry name" value="REC"/>
    <property type="match status" value="1"/>
</dbReference>
<dbReference type="InterPro" id="IPR017053">
    <property type="entry name" value="Response_reg_B-typ_pln"/>
</dbReference>
<dbReference type="NCBIfam" id="TIGR01557">
    <property type="entry name" value="myb_SHAQKYF"/>
    <property type="match status" value="1"/>
</dbReference>
<evidence type="ECO:0000313" key="1">
    <source>
        <dbReference type="EMBL" id="KAK8484303.1"/>
    </source>
</evidence>
<dbReference type="Gene3D" id="1.10.10.60">
    <property type="entry name" value="Homeodomain-like"/>
    <property type="match status" value="1"/>
</dbReference>
<protein>
    <submittedName>
        <fullName evidence="1">Uncharacterized protein</fullName>
    </submittedName>
</protein>
<dbReference type="InterPro" id="IPR001789">
    <property type="entry name" value="Sig_transdc_resp-reg_receiver"/>
</dbReference>
<dbReference type="PROSITE" id="PS50110">
    <property type="entry name" value="RESPONSE_REGULATORY"/>
    <property type="match status" value="1"/>
</dbReference>
<dbReference type="Proteomes" id="UP001396334">
    <property type="component" value="Unassembled WGS sequence"/>
</dbReference>
<reference evidence="1 2" key="1">
    <citation type="journal article" date="2024" name="G3 (Bethesda)">
        <title>Genome assembly of Hibiscus sabdariffa L. provides insights into metabolisms of medicinal natural products.</title>
        <authorList>
            <person name="Kim T."/>
        </authorList>
    </citation>
    <scope>NUCLEOTIDE SEQUENCE [LARGE SCALE GENOMIC DNA]</scope>
    <source>
        <strain evidence="1">TK-2024</strain>
        <tissue evidence="1">Old leaves</tissue>
    </source>
</reference>
<dbReference type="EMBL" id="JBBPBN010000584">
    <property type="protein sequence ID" value="KAK8484303.1"/>
    <property type="molecule type" value="Genomic_DNA"/>
</dbReference>
<organism evidence="1 2">
    <name type="scientific">Hibiscus sabdariffa</name>
    <name type="common">roselle</name>
    <dbReference type="NCBI Taxonomy" id="183260"/>
    <lineage>
        <taxon>Eukaryota</taxon>
        <taxon>Viridiplantae</taxon>
        <taxon>Streptophyta</taxon>
        <taxon>Embryophyta</taxon>
        <taxon>Tracheophyta</taxon>
        <taxon>Spermatophyta</taxon>
        <taxon>Magnoliopsida</taxon>
        <taxon>eudicotyledons</taxon>
        <taxon>Gunneridae</taxon>
        <taxon>Pentapetalae</taxon>
        <taxon>rosids</taxon>
        <taxon>malvids</taxon>
        <taxon>Malvales</taxon>
        <taxon>Malvaceae</taxon>
        <taxon>Malvoideae</taxon>
        <taxon>Hibiscus</taxon>
    </lineage>
</organism>